<reference evidence="12" key="2">
    <citation type="submission" date="2020-09" db="EMBL/GenBank/DDBJ databases">
        <authorList>
            <person name="Sun Q."/>
            <person name="Zhou Y."/>
        </authorList>
    </citation>
    <scope>NUCLEOTIDE SEQUENCE</scope>
    <source>
        <strain evidence="12">CGMCC 1.15448</strain>
    </source>
</reference>
<evidence type="ECO:0000313" key="12">
    <source>
        <dbReference type="EMBL" id="GGA95077.1"/>
    </source>
</evidence>
<evidence type="ECO:0000256" key="9">
    <source>
        <dbReference type="PIRSR" id="PIRSR601613-1"/>
    </source>
</evidence>
<comment type="cofactor">
    <cofactor evidence="1">
        <name>FAD</name>
        <dbReference type="ChEBI" id="CHEBI:57692"/>
    </cofactor>
</comment>
<evidence type="ECO:0000256" key="7">
    <source>
        <dbReference type="ARBA" id="ARBA00023070"/>
    </source>
</evidence>
<dbReference type="Pfam" id="PF01593">
    <property type="entry name" value="Amino_oxidase"/>
    <property type="match status" value="1"/>
</dbReference>
<evidence type="ECO:0000256" key="2">
    <source>
        <dbReference type="ARBA" id="ARBA00004814"/>
    </source>
</evidence>
<dbReference type="InterPro" id="IPR002937">
    <property type="entry name" value="Amino_oxidase"/>
</dbReference>
<evidence type="ECO:0000256" key="1">
    <source>
        <dbReference type="ARBA" id="ARBA00001974"/>
    </source>
</evidence>
<dbReference type="AlphaFoldDB" id="A0A8J2UCA9"/>
<protein>
    <recommendedName>
        <fullName evidence="5">Tryptophan 2-monooxygenase</fullName>
        <ecNumber evidence="4">1.13.12.3</ecNumber>
    </recommendedName>
</protein>
<comment type="similarity">
    <text evidence="3">Belongs to the tryptophan 2-monooxygenase family.</text>
</comment>
<name>A0A8J2UCA9_9BACT</name>
<evidence type="ECO:0000256" key="5">
    <source>
        <dbReference type="ARBA" id="ARBA00017871"/>
    </source>
</evidence>
<evidence type="ECO:0000256" key="6">
    <source>
        <dbReference type="ARBA" id="ARBA00023002"/>
    </source>
</evidence>
<gene>
    <name evidence="12" type="ORF">GCM10011511_18010</name>
</gene>
<dbReference type="GO" id="GO:0009851">
    <property type="term" value="P:auxin biosynthetic process"/>
    <property type="evidence" value="ECO:0007669"/>
    <property type="project" value="UniProtKB-KW"/>
</dbReference>
<dbReference type="Proteomes" id="UP000607559">
    <property type="component" value="Unassembled WGS sequence"/>
</dbReference>
<accession>A0A8J2UCA9</accession>
<evidence type="ECO:0000256" key="8">
    <source>
        <dbReference type="ARBA" id="ARBA00047321"/>
    </source>
</evidence>
<comment type="catalytic activity">
    <reaction evidence="8">
        <text>L-tryptophan + O2 = indole-3-acetamide + CO2 + H2O</text>
        <dbReference type="Rhea" id="RHEA:16165"/>
        <dbReference type="ChEBI" id="CHEBI:15377"/>
        <dbReference type="ChEBI" id="CHEBI:15379"/>
        <dbReference type="ChEBI" id="CHEBI:16031"/>
        <dbReference type="ChEBI" id="CHEBI:16526"/>
        <dbReference type="ChEBI" id="CHEBI:57912"/>
        <dbReference type="EC" id="1.13.12.3"/>
    </reaction>
</comment>
<evidence type="ECO:0000256" key="4">
    <source>
        <dbReference type="ARBA" id="ARBA00012535"/>
    </source>
</evidence>
<sequence length="435" mass="47600">MSIIIIIGAGAAGLQAGRHLSKAGNRVTVLEAASEPGGRILPLAPRGFSKAVEGGAEFIHGPLPLSLELAKEAGVELQPVRAQLMRKPGATGSNGAGDPDAAADGDWEGMLGDDWDELMQQMEAMTEDMPFEDFLSLHFAGERYAGLRQSVRRFAEGYDLADLHRVSTQSLYREWVREGEEEEYRPVGGYRRMIDFLVEECRRAGAEVICSSPVAEVHWQKGSVEVLTAGGASFTADKLVVTVSLGVLAAGDLRFHPVLPVVDEAVRRLGYGSVVKIFLEFKNPFWLEKKAEGETIFVISDQEIPVWWTQTEADSRVLTGWLAGENMRRFQHLDEKGRLASCLRSLAAIFYVEVGFLQRELAASLVLDWAEAPFVRGGYSFDTVGAADAKATLSRPVEDTIFFAGEVLYEGDAPGTVEAAFWSGRDVAEKIMARR</sequence>
<evidence type="ECO:0000256" key="3">
    <source>
        <dbReference type="ARBA" id="ARBA00005833"/>
    </source>
</evidence>
<reference evidence="12" key="1">
    <citation type="journal article" date="2014" name="Int. J. Syst. Evol. Microbiol.">
        <title>Complete genome sequence of Corynebacterium casei LMG S-19264T (=DSM 44701T), isolated from a smear-ripened cheese.</title>
        <authorList>
            <consortium name="US DOE Joint Genome Institute (JGI-PGF)"/>
            <person name="Walter F."/>
            <person name="Albersmeier A."/>
            <person name="Kalinowski J."/>
            <person name="Ruckert C."/>
        </authorList>
    </citation>
    <scope>NUCLEOTIDE SEQUENCE</scope>
    <source>
        <strain evidence="12">CGMCC 1.15448</strain>
    </source>
</reference>
<comment type="pathway">
    <text evidence="2">Plant hormone metabolism; auxin biosynthesis.</text>
</comment>
<dbReference type="PRINTS" id="PR00757">
    <property type="entry name" value="AMINEOXDASEF"/>
</dbReference>
<dbReference type="SUPFAM" id="SSF54373">
    <property type="entry name" value="FAD-linked reductases, C-terminal domain"/>
    <property type="match status" value="1"/>
</dbReference>
<dbReference type="RefSeq" id="WP_188930781.1">
    <property type="nucleotide sequence ID" value="NZ_BMJC01000002.1"/>
</dbReference>
<dbReference type="InterPro" id="IPR036188">
    <property type="entry name" value="FAD/NAD-bd_sf"/>
</dbReference>
<feature type="domain" description="Amine oxidase" evidence="11">
    <location>
        <begin position="12"/>
        <end position="432"/>
    </location>
</feature>
<feature type="binding site" evidence="9">
    <location>
        <position position="406"/>
    </location>
    <ligand>
        <name>FAD</name>
        <dbReference type="ChEBI" id="CHEBI:57692"/>
    </ligand>
</feature>
<proteinExistence type="inferred from homology"/>
<dbReference type="InterPro" id="IPR050281">
    <property type="entry name" value="Flavin_monoamine_oxidase"/>
</dbReference>
<feature type="region of interest" description="Disordered" evidence="10">
    <location>
        <begin position="87"/>
        <end position="107"/>
    </location>
</feature>
<dbReference type="InterPro" id="IPR001613">
    <property type="entry name" value="Flavin_amine_oxidase"/>
</dbReference>
<organism evidence="12 13">
    <name type="scientific">Puia dinghuensis</name>
    <dbReference type="NCBI Taxonomy" id="1792502"/>
    <lineage>
        <taxon>Bacteria</taxon>
        <taxon>Pseudomonadati</taxon>
        <taxon>Bacteroidota</taxon>
        <taxon>Chitinophagia</taxon>
        <taxon>Chitinophagales</taxon>
        <taxon>Chitinophagaceae</taxon>
        <taxon>Puia</taxon>
    </lineage>
</organism>
<feature type="binding site" evidence="9">
    <location>
        <begin position="31"/>
        <end position="32"/>
    </location>
    <ligand>
        <name>FAD</name>
        <dbReference type="ChEBI" id="CHEBI:57692"/>
    </ligand>
</feature>
<dbReference type="EMBL" id="BMJC01000002">
    <property type="protein sequence ID" value="GGA95077.1"/>
    <property type="molecule type" value="Genomic_DNA"/>
</dbReference>
<dbReference type="PANTHER" id="PTHR10742">
    <property type="entry name" value="FLAVIN MONOAMINE OXIDASE"/>
    <property type="match status" value="1"/>
</dbReference>
<keyword evidence="13" id="KW-1185">Reference proteome</keyword>
<dbReference type="PANTHER" id="PTHR10742:SF410">
    <property type="entry name" value="LYSINE-SPECIFIC HISTONE DEMETHYLASE 2"/>
    <property type="match status" value="1"/>
</dbReference>
<evidence type="ECO:0000259" key="11">
    <source>
        <dbReference type="Pfam" id="PF01593"/>
    </source>
</evidence>
<feature type="binding site" evidence="9">
    <location>
        <position position="214"/>
    </location>
    <ligand>
        <name>FAD</name>
        <dbReference type="ChEBI" id="CHEBI:57692"/>
    </ligand>
</feature>
<dbReference type="Gene3D" id="3.50.50.60">
    <property type="entry name" value="FAD/NAD(P)-binding domain"/>
    <property type="match status" value="1"/>
</dbReference>
<dbReference type="GO" id="GO:0050361">
    <property type="term" value="F:tryptophan 2-monooxygenase activity"/>
    <property type="evidence" value="ECO:0007669"/>
    <property type="project" value="UniProtKB-EC"/>
</dbReference>
<comment type="caution">
    <text evidence="12">The sequence shown here is derived from an EMBL/GenBank/DDBJ whole genome shotgun (WGS) entry which is preliminary data.</text>
</comment>
<evidence type="ECO:0000256" key="10">
    <source>
        <dbReference type="SAM" id="MobiDB-lite"/>
    </source>
</evidence>
<dbReference type="SUPFAM" id="SSF51905">
    <property type="entry name" value="FAD/NAD(P)-binding domain"/>
    <property type="match status" value="1"/>
</dbReference>
<evidence type="ECO:0000313" key="13">
    <source>
        <dbReference type="Proteomes" id="UP000607559"/>
    </source>
</evidence>
<keyword evidence="7" id="KW-0073">Auxin biosynthesis</keyword>
<keyword evidence="6" id="KW-0560">Oxidoreductase</keyword>
<dbReference type="EC" id="1.13.12.3" evidence="4"/>